<dbReference type="EC" id="3.1.1.1" evidence="2"/>
<dbReference type="InterPro" id="IPR029058">
    <property type="entry name" value="AB_hydrolase_fold"/>
</dbReference>
<evidence type="ECO:0000259" key="1">
    <source>
        <dbReference type="Pfam" id="PF02230"/>
    </source>
</evidence>
<dbReference type="EMBL" id="CADCTA010000046">
    <property type="protein sequence ID" value="CAA9224850.1"/>
    <property type="molecule type" value="Genomic_DNA"/>
</dbReference>
<keyword evidence="2" id="KW-0378">Hydrolase</keyword>
<dbReference type="InterPro" id="IPR003140">
    <property type="entry name" value="PLipase/COase/thioEstase"/>
</dbReference>
<gene>
    <name evidence="2" type="ORF">AVDCRST_MAG42-1367</name>
</gene>
<dbReference type="Pfam" id="PF02230">
    <property type="entry name" value="Abhydrolase_2"/>
    <property type="match status" value="1"/>
</dbReference>
<evidence type="ECO:0000313" key="2">
    <source>
        <dbReference type="EMBL" id="CAA9224850.1"/>
    </source>
</evidence>
<sequence>MSQLNFVHRYVPAEGENSRVLLLLHGTGGNENDMLPLGREFDRTAALLSPRGNVSENGMPRFFRRFAEGVFDEEDVIRRAHELADFVTAAASTYSFHPADVTAIGYSNGANVSAAMMLLRPEVLSRVVMLRAMVPLSDPAGTDLTGKRVLISSGASDPIVPVENAQRLAALLEQRGANVELAIHQASHGLVPADLAVVKRWLAA</sequence>
<dbReference type="AlphaFoldDB" id="A0A6J4HHU5"/>
<proteinExistence type="predicted"/>
<feature type="domain" description="Phospholipase/carboxylesterase/thioesterase" evidence="1">
    <location>
        <begin position="13"/>
        <end position="202"/>
    </location>
</feature>
<reference evidence="2" key="1">
    <citation type="submission" date="2020-02" db="EMBL/GenBank/DDBJ databases">
        <authorList>
            <person name="Meier V. D."/>
        </authorList>
    </citation>
    <scope>NUCLEOTIDE SEQUENCE</scope>
    <source>
        <strain evidence="2">AVDCRST_MAG42</strain>
    </source>
</reference>
<name>A0A6J4HHU5_9BACT</name>
<dbReference type="Gene3D" id="3.40.50.1820">
    <property type="entry name" value="alpha/beta hydrolase"/>
    <property type="match status" value="1"/>
</dbReference>
<organism evidence="2">
    <name type="scientific">uncultured Chthoniobacterales bacterium</name>
    <dbReference type="NCBI Taxonomy" id="1836801"/>
    <lineage>
        <taxon>Bacteria</taxon>
        <taxon>Pseudomonadati</taxon>
        <taxon>Verrucomicrobiota</taxon>
        <taxon>Spartobacteria</taxon>
        <taxon>Chthoniobacterales</taxon>
        <taxon>environmental samples</taxon>
    </lineage>
</organism>
<dbReference type="SUPFAM" id="SSF53474">
    <property type="entry name" value="alpha/beta-Hydrolases"/>
    <property type="match status" value="1"/>
</dbReference>
<accession>A0A6J4HHU5</accession>
<dbReference type="GO" id="GO:0106435">
    <property type="term" value="F:carboxylesterase activity"/>
    <property type="evidence" value="ECO:0007669"/>
    <property type="project" value="UniProtKB-EC"/>
</dbReference>
<protein>
    <submittedName>
        <fullName evidence="2">Carboxylesterase</fullName>
        <ecNumber evidence="2">3.1.1.1</ecNumber>
    </submittedName>
</protein>